<gene>
    <name evidence="2" type="ORF">SSLN_LOCUS2824</name>
</gene>
<sequence>MILPAAYQALRVRLNQQNRRQDVRLFAVASKRIPIQNTCLSEPMPHTSTFDGITAENANQQDLQPGMNMDAGEHSLRTNIMMGVSNPIGTEAPATTQQPPMRRA</sequence>
<dbReference type="AlphaFoldDB" id="A0A183SF26"/>
<feature type="region of interest" description="Disordered" evidence="1">
    <location>
        <begin position="84"/>
        <end position="104"/>
    </location>
</feature>
<dbReference type="WBParaSite" id="SSLN_0000291101-mRNA-1">
    <property type="protein sequence ID" value="SSLN_0000291101-mRNA-1"/>
    <property type="gene ID" value="SSLN_0000291101"/>
</dbReference>
<dbReference type="EMBL" id="UYSU01032346">
    <property type="protein sequence ID" value="VDL89209.1"/>
    <property type="molecule type" value="Genomic_DNA"/>
</dbReference>
<reference evidence="2 3" key="2">
    <citation type="submission" date="2018-11" db="EMBL/GenBank/DDBJ databases">
        <authorList>
            <consortium name="Pathogen Informatics"/>
        </authorList>
    </citation>
    <scope>NUCLEOTIDE SEQUENCE [LARGE SCALE GENOMIC DNA]</scope>
    <source>
        <strain evidence="2 3">NST_G2</strain>
    </source>
</reference>
<name>A0A183SF26_SCHSO</name>
<keyword evidence="3" id="KW-1185">Reference proteome</keyword>
<accession>A0A183SF26</accession>
<proteinExistence type="predicted"/>
<evidence type="ECO:0000256" key="1">
    <source>
        <dbReference type="SAM" id="MobiDB-lite"/>
    </source>
</evidence>
<evidence type="ECO:0000313" key="2">
    <source>
        <dbReference type="EMBL" id="VDL89209.1"/>
    </source>
</evidence>
<protein>
    <submittedName>
        <fullName evidence="2 4">Uncharacterized protein</fullName>
    </submittedName>
</protein>
<feature type="compositionally biased region" description="Polar residues" evidence="1">
    <location>
        <begin position="93"/>
        <end position="104"/>
    </location>
</feature>
<dbReference type="Proteomes" id="UP000275846">
    <property type="component" value="Unassembled WGS sequence"/>
</dbReference>
<organism evidence="4">
    <name type="scientific">Schistocephalus solidus</name>
    <name type="common">Tapeworm</name>
    <dbReference type="NCBI Taxonomy" id="70667"/>
    <lineage>
        <taxon>Eukaryota</taxon>
        <taxon>Metazoa</taxon>
        <taxon>Spiralia</taxon>
        <taxon>Lophotrochozoa</taxon>
        <taxon>Platyhelminthes</taxon>
        <taxon>Cestoda</taxon>
        <taxon>Eucestoda</taxon>
        <taxon>Diphyllobothriidea</taxon>
        <taxon>Diphyllobothriidae</taxon>
        <taxon>Schistocephalus</taxon>
    </lineage>
</organism>
<evidence type="ECO:0000313" key="4">
    <source>
        <dbReference type="WBParaSite" id="SSLN_0000291101-mRNA-1"/>
    </source>
</evidence>
<evidence type="ECO:0000313" key="3">
    <source>
        <dbReference type="Proteomes" id="UP000275846"/>
    </source>
</evidence>
<reference evidence="4" key="1">
    <citation type="submission" date="2016-06" db="UniProtKB">
        <authorList>
            <consortium name="WormBaseParasite"/>
        </authorList>
    </citation>
    <scope>IDENTIFICATION</scope>
</reference>